<dbReference type="NCBIfam" id="TIGR00070">
    <property type="entry name" value="hisG"/>
    <property type="match status" value="1"/>
</dbReference>
<dbReference type="Proteomes" id="UP000815677">
    <property type="component" value="Unassembled WGS sequence"/>
</dbReference>
<dbReference type="PANTHER" id="PTHR21403:SF8">
    <property type="entry name" value="ATP PHOSPHORIBOSYLTRANSFERASE"/>
    <property type="match status" value="1"/>
</dbReference>
<keyword evidence="11" id="KW-0472">Membrane</keyword>
<feature type="compositionally biased region" description="Polar residues" evidence="10">
    <location>
        <begin position="831"/>
        <end position="851"/>
    </location>
</feature>
<evidence type="ECO:0000256" key="10">
    <source>
        <dbReference type="SAM" id="MobiDB-lite"/>
    </source>
</evidence>
<organism evidence="14 15">
    <name type="scientific">Mycena chlorophos</name>
    <name type="common">Agaric fungus</name>
    <name type="synonym">Agaricus chlorophos</name>
    <dbReference type="NCBI Taxonomy" id="658473"/>
    <lineage>
        <taxon>Eukaryota</taxon>
        <taxon>Fungi</taxon>
        <taxon>Dikarya</taxon>
        <taxon>Basidiomycota</taxon>
        <taxon>Agaricomycotina</taxon>
        <taxon>Agaricomycetes</taxon>
        <taxon>Agaricomycetidae</taxon>
        <taxon>Agaricales</taxon>
        <taxon>Marasmiineae</taxon>
        <taxon>Mycenaceae</taxon>
        <taxon>Mycena</taxon>
    </lineage>
</organism>
<evidence type="ECO:0000256" key="2">
    <source>
        <dbReference type="ARBA" id="ARBA00004667"/>
    </source>
</evidence>
<feature type="compositionally biased region" description="Low complexity" evidence="10">
    <location>
        <begin position="1027"/>
        <end position="1045"/>
    </location>
</feature>
<dbReference type="Pfam" id="PF08029">
    <property type="entry name" value="HisG_C"/>
    <property type="match status" value="1"/>
</dbReference>
<feature type="transmembrane region" description="Helical" evidence="11">
    <location>
        <begin position="619"/>
        <end position="644"/>
    </location>
</feature>
<sequence length="1079" mass="113031">MNADALDGRLLFAIPKKGRLYEKCLSILSGADVQFRRHNRLDVCLVQNHNIALVFLPASDIPSFVGKGNVDLGITGHDVILEAQMQEHVTEVLRLGFGKCALQVQVPESSPYKSAEDLVGKRVVTSFEVLSGEYFGKLDADRELAGAEKTRIEYVGGSVEAACALGLADGIVDLVESGDTMRAAGLHAIATVLETEAVLIKSTAQKHPAHAPLIDLITARIAGVVAANKYVACQYNIPRARLPEATVITPGRKAPTVSSLEQEGWVAVNVMVEKKKIAGVMDDLVKVGAEDILIFNLDNCRVVGASILAAWPLPNTGSPAAPASTMGRRAGVPSILSSRPALLFSLLISFFIPAVWGTLTNRTIDDTNGDSVTGAHPTYSPSGSTWFTAASCATSGCTGVPTTAGSFDGTWTAALYLSSLNSISATMQFSGTAIYIYFIVPNFASGSGEATLSTANFLIDGGAVGSYQHETDGSGNWDYGVLVYANSSVPNGQHTFEIQTTGSNPAIIVFDRAVYTFDDNENPAGAQAAVTTTSSQAASPATTSDTTLPTTTSSSSVQPTSSSIIPFPSNTTLSPTNAASISIAPFDLTAADTATPTIPAIAGATSPSSHESSLSTTRIVAISAGGGGALIVLVLIAVVALLCVRRKRQRRRAMLVNAATISSFDLLPKPKPNNRPSRWFGRAGRSSNRDLEPQMEERDQEDTPTWIPPHELVARANANGLSAKSLRGPLMMATSVPPSPASSVLSPPVSAAGPSGYGRVVGGTQVKPFGTETDASELESLSEFDAPSPSFIAMSAGHRHALSSGSTTTSSTRALTIPASGPSNYGRVVGGTQNKPESGSIISSANASTVGASAGHSAHTPSGSYSSSIAQSQVSASDPGLRINIPAHHSPSPLSAAPATATTPLTRNGAPLPPHEEAAVRTLLSNHNARAAQPAELRINPALLATATARRTSFGSLVPYTPSVASGRGEEQLVLATPTTANPYRYTYRRPPNTPLQNAYDGMEVYHDDDASGAAAAEEQYYAMLRQQQQQQRQPLDPRQPQYQRSGGVQHVDSGIRIRRTMLELDGVEEDLPPGYSAA</sequence>
<keyword evidence="7" id="KW-0328">Glycosyltransferase</keyword>
<evidence type="ECO:0000256" key="7">
    <source>
        <dbReference type="ARBA" id="ARBA00022676"/>
    </source>
</evidence>
<keyword evidence="15" id="KW-1185">Reference proteome</keyword>
<feature type="compositionally biased region" description="Low complexity" evidence="10">
    <location>
        <begin position="862"/>
        <end position="877"/>
    </location>
</feature>
<evidence type="ECO:0000259" key="12">
    <source>
        <dbReference type="Pfam" id="PF01634"/>
    </source>
</evidence>
<proteinExistence type="inferred from homology"/>
<dbReference type="InterPro" id="IPR018198">
    <property type="entry name" value="ATP_PRibTrfase_CS"/>
</dbReference>
<dbReference type="EC" id="2.4.2.17" evidence="4"/>
<reference evidence="14" key="1">
    <citation type="submission" date="2014-09" db="EMBL/GenBank/DDBJ databases">
        <title>Genome sequence of the luminous mushroom Mycena chlorophos for searching fungal bioluminescence genes.</title>
        <authorList>
            <person name="Tanaka Y."/>
            <person name="Kasuga D."/>
            <person name="Oba Y."/>
            <person name="Hase S."/>
            <person name="Sato K."/>
            <person name="Oba Y."/>
            <person name="Sakakibara Y."/>
        </authorList>
    </citation>
    <scope>NUCLEOTIDE SEQUENCE</scope>
</reference>
<comment type="similarity">
    <text evidence="3">Belongs to the ATP phosphoribosyltransferase family.</text>
</comment>
<name>A0ABQ0LHA2_MYCCL</name>
<dbReference type="HAMAP" id="MF_00079">
    <property type="entry name" value="HisG_Long"/>
    <property type="match status" value="1"/>
</dbReference>
<keyword evidence="11" id="KW-1133">Transmembrane helix</keyword>
<evidence type="ECO:0000256" key="3">
    <source>
        <dbReference type="ARBA" id="ARBA00009372"/>
    </source>
</evidence>
<comment type="catalytic activity">
    <reaction evidence="1">
        <text>1-(5-phospho-beta-D-ribosyl)-ATP + diphosphate = 5-phospho-alpha-D-ribose 1-diphosphate + ATP</text>
        <dbReference type="Rhea" id="RHEA:18473"/>
        <dbReference type="ChEBI" id="CHEBI:30616"/>
        <dbReference type="ChEBI" id="CHEBI:33019"/>
        <dbReference type="ChEBI" id="CHEBI:58017"/>
        <dbReference type="ChEBI" id="CHEBI:73183"/>
        <dbReference type="EC" id="2.4.2.17"/>
    </reaction>
</comment>
<dbReference type="PROSITE" id="PS01316">
    <property type="entry name" value="ATP_P_PHORIBOSYLTR"/>
    <property type="match status" value="1"/>
</dbReference>
<dbReference type="Gene3D" id="3.30.70.120">
    <property type="match status" value="1"/>
</dbReference>
<evidence type="ECO:0000259" key="13">
    <source>
        <dbReference type="Pfam" id="PF08029"/>
    </source>
</evidence>
<feature type="region of interest" description="Disordered" evidence="10">
    <location>
        <begin position="802"/>
        <end position="913"/>
    </location>
</feature>
<evidence type="ECO:0000256" key="6">
    <source>
        <dbReference type="ARBA" id="ARBA00022605"/>
    </source>
</evidence>
<dbReference type="InterPro" id="IPR011322">
    <property type="entry name" value="N-reg_PII-like_a/b"/>
</dbReference>
<dbReference type="CDD" id="cd13592">
    <property type="entry name" value="PBP2_HisGL2"/>
    <property type="match status" value="1"/>
</dbReference>
<comment type="pathway">
    <text evidence="2">Amino-acid biosynthesis; L-histidine biosynthesis; L-histidine from 5-phospho-alpha-D-ribose 1-diphosphate: step 1/9.</text>
</comment>
<keyword evidence="9" id="KW-0368">Histidine biosynthesis</keyword>
<dbReference type="InterPro" id="IPR013820">
    <property type="entry name" value="ATP_PRibTrfase_cat"/>
</dbReference>
<evidence type="ECO:0000256" key="8">
    <source>
        <dbReference type="ARBA" id="ARBA00022679"/>
    </source>
</evidence>
<evidence type="ECO:0000256" key="11">
    <source>
        <dbReference type="SAM" id="Phobius"/>
    </source>
</evidence>
<evidence type="ECO:0000313" key="14">
    <source>
        <dbReference type="EMBL" id="GAT50416.1"/>
    </source>
</evidence>
<dbReference type="NCBIfam" id="TIGR03455">
    <property type="entry name" value="HisG_C-term"/>
    <property type="match status" value="1"/>
</dbReference>
<keyword evidence="8" id="KW-0808">Transferase</keyword>
<keyword evidence="6" id="KW-0028">Amino-acid biosynthesis</keyword>
<dbReference type="Gene3D" id="2.60.120.260">
    <property type="entry name" value="Galactose-binding domain-like"/>
    <property type="match status" value="1"/>
</dbReference>
<feature type="compositionally biased region" description="Low complexity" evidence="10">
    <location>
        <begin position="526"/>
        <end position="563"/>
    </location>
</feature>
<feature type="compositionally biased region" description="Basic and acidic residues" evidence="10">
    <location>
        <begin position="687"/>
        <end position="697"/>
    </location>
</feature>
<dbReference type="PANTHER" id="PTHR21403">
    <property type="entry name" value="ATP PHOSPHORIBOSYLTRANSFERASE ATP-PRTASE"/>
    <property type="match status" value="1"/>
</dbReference>
<dbReference type="InterPro" id="IPR013115">
    <property type="entry name" value="HisG_C"/>
</dbReference>
<dbReference type="EMBL" id="DF846472">
    <property type="protein sequence ID" value="GAT50416.1"/>
    <property type="molecule type" value="Genomic_DNA"/>
</dbReference>
<protein>
    <recommendedName>
        <fullName evidence="5">ATP phosphoribosyltransferase</fullName>
        <ecNumber evidence="4">2.4.2.17</ecNumber>
    </recommendedName>
</protein>
<feature type="domain" description="ATP phosphoribosyltransferase catalytic" evidence="12">
    <location>
        <begin position="58"/>
        <end position="222"/>
    </location>
</feature>
<keyword evidence="11" id="KW-0812">Transmembrane</keyword>
<evidence type="ECO:0000256" key="9">
    <source>
        <dbReference type="ARBA" id="ARBA00023102"/>
    </source>
</evidence>
<dbReference type="InterPro" id="IPR001348">
    <property type="entry name" value="ATP_PRibTrfase_HisG"/>
</dbReference>
<feature type="compositionally biased region" description="Low complexity" evidence="10">
    <location>
        <begin position="886"/>
        <end position="906"/>
    </location>
</feature>
<feature type="region of interest" description="Disordered" evidence="10">
    <location>
        <begin position="1027"/>
        <end position="1055"/>
    </location>
</feature>
<dbReference type="SUPFAM" id="SSF53850">
    <property type="entry name" value="Periplasmic binding protein-like II"/>
    <property type="match status" value="1"/>
</dbReference>
<evidence type="ECO:0000313" key="15">
    <source>
        <dbReference type="Proteomes" id="UP000815677"/>
    </source>
</evidence>
<dbReference type="SUPFAM" id="SSF54913">
    <property type="entry name" value="GlnB-like"/>
    <property type="match status" value="1"/>
</dbReference>
<dbReference type="InterPro" id="IPR015867">
    <property type="entry name" value="N-reg_PII/ATP_PRibTrfase_C"/>
</dbReference>
<feature type="compositionally biased region" description="Low complexity" evidence="10">
    <location>
        <begin position="803"/>
        <end position="812"/>
    </location>
</feature>
<feature type="region of interest" description="Disordered" evidence="10">
    <location>
        <begin position="667"/>
        <end position="705"/>
    </location>
</feature>
<evidence type="ECO:0000256" key="1">
    <source>
        <dbReference type="ARBA" id="ARBA00000915"/>
    </source>
</evidence>
<feature type="region of interest" description="Disordered" evidence="10">
    <location>
        <begin position="526"/>
        <end position="569"/>
    </location>
</feature>
<accession>A0ABQ0LHA2</accession>
<evidence type="ECO:0000256" key="5">
    <source>
        <dbReference type="ARBA" id="ARBA00020998"/>
    </source>
</evidence>
<dbReference type="InterPro" id="IPR020621">
    <property type="entry name" value="ATP-PRT_HisG_long"/>
</dbReference>
<feature type="domain" description="Histidine biosynthesis HisG C-terminal" evidence="13">
    <location>
        <begin position="227"/>
        <end position="299"/>
    </location>
</feature>
<gene>
    <name evidence="14" type="ORF">MCHLO_07660</name>
</gene>
<evidence type="ECO:0000256" key="4">
    <source>
        <dbReference type="ARBA" id="ARBA00011946"/>
    </source>
</evidence>
<dbReference type="Gene3D" id="3.40.190.10">
    <property type="entry name" value="Periplasmic binding protein-like II"/>
    <property type="match status" value="2"/>
</dbReference>
<dbReference type="Pfam" id="PF01634">
    <property type="entry name" value="HisG"/>
    <property type="match status" value="1"/>
</dbReference>